<accession>A0ABN5GS31</accession>
<organism evidence="1 2">
    <name type="scientific">Phaeobacter inhibens</name>
    <dbReference type="NCBI Taxonomy" id="221822"/>
    <lineage>
        <taxon>Bacteria</taxon>
        <taxon>Pseudomonadati</taxon>
        <taxon>Pseudomonadota</taxon>
        <taxon>Alphaproteobacteria</taxon>
        <taxon>Rhodobacterales</taxon>
        <taxon>Roseobacteraceae</taxon>
        <taxon>Phaeobacter</taxon>
    </lineage>
</organism>
<sequence>MAANSFVLIANGRVMNPISILHPCLHLLRNLSRILHALQLPLCRHNGFDELTFWRIFKVKVQAFDMCIPSTESLTKTEVEVPITGKTLQIIEDDHKGLIWLRIKKR</sequence>
<gene>
    <name evidence="1" type="ORF">PhaeoP66_03703</name>
</gene>
<keyword evidence="2" id="KW-1185">Reference proteome</keyword>
<dbReference type="Proteomes" id="UP000236536">
    <property type="component" value="Chromosome"/>
</dbReference>
<dbReference type="EMBL" id="CP010705">
    <property type="protein sequence ID" value="AUQ96433.1"/>
    <property type="molecule type" value="Genomic_DNA"/>
</dbReference>
<reference evidence="1 2" key="2">
    <citation type="journal article" date="2017" name="Int. J. Syst. Evol. Microbiol.">
        <title>Adaptation of Surface-Associated Bacteria to the Open Ocean: A Genomically Distinct Subpopulation of Phaeobacter gallaeciensis Colonizes Pacific Mesozooplankton.</title>
        <authorList>
            <person name="Freese H.M."/>
            <person name="Methner A."/>
            <person name="Overmann J."/>
        </authorList>
    </citation>
    <scope>NUCLEOTIDE SEQUENCE [LARGE SCALE GENOMIC DNA]</scope>
    <source>
        <strain evidence="1 2">P66</strain>
    </source>
</reference>
<protein>
    <submittedName>
        <fullName evidence="1">Uncharacterized protein</fullName>
    </submittedName>
</protein>
<evidence type="ECO:0000313" key="2">
    <source>
        <dbReference type="Proteomes" id="UP000236536"/>
    </source>
</evidence>
<evidence type="ECO:0000313" key="1">
    <source>
        <dbReference type="EMBL" id="AUQ96433.1"/>
    </source>
</evidence>
<proteinExistence type="predicted"/>
<name>A0ABN5GS31_9RHOB</name>
<reference evidence="1 2" key="1">
    <citation type="journal article" date="2017" name="Genome Biol. Evol.">
        <title>Trajectories and Drivers of Genome Evolution in Surface-Associated Marine Phaeobacter.</title>
        <authorList>
            <person name="Freese H.M."/>
            <person name="Sikorski J."/>
            <person name="Bunk B."/>
            <person name="Scheuner C."/>
            <person name="Meier-Kolthoff J.P."/>
            <person name="Sproer C."/>
            <person name="Gram L."/>
            <person name="Overmann J."/>
        </authorList>
    </citation>
    <scope>NUCLEOTIDE SEQUENCE [LARGE SCALE GENOMIC DNA]</scope>
    <source>
        <strain evidence="1 2">P66</strain>
    </source>
</reference>